<dbReference type="Proteomes" id="UP001378960">
    <property type="component" value="Unassembled WGS sequence"/>
</dbReference>
<name>A0AAV5R1Z5_PICKL</name>
<protein>
    <submittedName>
        <fullName evidence="4">Uncharacterized protein</fullName>
    </submittedName>
</protein>
<comment type="caution">
    <text evidence="4">The sequence shown here is derived from an EMBL/GenBank/DDBJ whole genome shotgun (WGS) entry which is preliminary data.</text>
</comment>
<gene>
    <name evidence="4" type="ORF">DAPK24_018660</name>
</gene>
<dbReference type="InterPro" id="IPR040939">
    <property type="entry name" value="Vps38"/>
</dbReference>
<keyword evidence="5" id="KW-1185">Reference proteome</keyword>
<reference evidence="4 5" key="1">
    <citation type="journal article" date="2023" name="Elife">
        <title>Identification of key yeast species and microbe-microbe interactions impacting larval growth of Drosophila in the wild.</title>
        <authorList>
            <person name="Mure A."/>
            <person name="Sugiura Y."/>
            <person name="Maeda R."/>
            <person name="Honda K."/>
            <person name="Sakurai N."/>
            <person name="Takahashi Y."/>
            <person name="Watada M."/>
            <person name="Katoh T."/>
            <person name="Gotoh A."/>
            <person name="Gotoh Y."/>
            <person name="Taniguchi I."/>
            <person name="Nakamura K."/>
            <person name="Hayashi T."/>
            <person name="Katayama T."/>
            <person name="Uemura T."/>
            <person name="Hattori Y."/>
        </authorList>
    </citation>
    <scope>NUCLEOTIDE SEQUENCE [LARGE SCALE GENOMIC DNA]</scope>
    <source>
        <strain evidence="4 5">PK-24</strain>
    </source>
</reference>
<accession>A0AAV5R1Z5</accession>
<sequence>MTSVPQFRGGIADVKDNDESSITLNSSISPRLLKIRHIKSIIIQNICEIEHQDPNVKKGNQKINRAKTTKNISFKGTDNEDDNTGEIINPVTKKVSRSSSMHKIRKGKSTYDLKHSFPGNSDDESENTFISNKGKNDLTHEKSLLKQPIEIQRQLELQYNKDNEIVESFYTLNDFLNIDKPYFISRTFPSHVELDDELELQIFSNSATINFFAKFKNNRWKLLKQYHLKLSLLINIGNDSELIMKTLKGRKNLLILQMTDGCYYILPNTSIPTQTIKYLKTVYFDSIMERVDMTAYHANSCTYDQIRVINNYSKCIHDLLITKQILKNKIDKELENNNGFRNNQHLLNKTNTSMNQLSKILEKRKLHNKQLKEKILQMNEIKDRINSNIKNAKDDIKIDVQEEICKLEIDIKNNKKLINIEKSRVASIIQYIFPIKETENNFSFTLFNTSYPSSLIPQYRISINEIPYSIVSTSTIQKLMNISKQESERLNAIIGYIGLIISKITDILQIPLRYPIKYLGSTSYIHDPISSSGYYSLPIGKENSNTISGKPMIYPLFICQNITLVNKFTYGLLLLRKNLEQIYDIEHIVKIEEFNLLIACKIWLTCVECYADMNNEIPDIQMDNLYNNEDVVDDEEADVNDDDDDENKLDKLSPLLTATLNNPLRRVSGCSKKSKQSNISINSVSSANFVVNEYNKNLLTEERIKHIKKHLLKGIVDNK</sequence>
<dbReference type="GO" id="GO:0005768">
    <property type="term" value="C:endosome"/>
    <property type="evidence" value="ECO:0007669"/>
    <property type="project" value="TreeGrafter"/>
</dbReference>
<feature type="region of interest" description="Disordered" evidence="3">
    <location>
        <begin position="94"/>
        <end position="127"/>
    </location>
</feature>
<organism evidence="4 5">
    <name type="scientific">Pichia kluyveri</name>
    <name type="common">Yeast</name>
    <dbReference type="NCBI Taxonomy" id="36015"/>
    <lineage>
        <taxon>Eukaryota</taxon>
        <taxon>Fungi</taxon>
        <taxon>Dikarya</taxon>
        <taxon>Ascomycota</taxon>
        <taxon>Saccharomycotina</taxon>
        <taxon>Pichiomycetes</taxon>
        <taxon>Pichiales</taxon>
        <taxon>Pichiaceae</taxon>
        <taxon>Pichia</taxon>
    </lineage>
</organism>
<dbReference type="PANTHER" id="PTHR15157">
    <property type="entry name" value="UV RADIATION RESISTANCE-ASSOCIATED GENE PROTEIN"/>
    <property type="match status" value="1"/>
</dbReference>
<feature type="compositionally biased region" description="Basic residues" evidence="3">
    <location>
        <begin position="94"/>
        <end position="108"/>
    </location>
</feature>
<feature type="coiled-coil region" evidence="2">
    <location>
        <begin position="323"/>
        <end position="395"/>
    </location>
</feature>
<proteinExistence type="predicted"/>
<dbReference type="PANTHER" id="PTHR15157:SF5">
    <property type="entry name" value="UV RADIATION RESISTANCE-ASSOCIATED GENE PROTEIN"/>
    <property type="match status" value="1"/>
</dbReference>
<evidence type="ECO:0000256" key="3">
    <source>
        <dbReference type="SAM" id="MobiDB-lite"/>
    </source>
</evidence>
<dbReference type="Pfam" id="PF17649">
    <property type="entry name" value="VPS38"/>
    <property type="match status" value="1"/>
</dbReference>
<evidence type="ECO:0000313" key="5">
    <source>
        <dbReference type="Proteomes" id="UP001378960"/>
    </source>
</evidence>
<keyword evidence="1 2" id="KW-0175">Coiled coil</keyword>
<dbReference type="GO" id="GO:0034272">
    <property type="term" value="C:phosphatidylinositol 3-kinase complex, class III, type II"/>
    <property type="evidence" value="ECO:0007669"/>
    <property type="project" value="InterPro"/>
</dbReference>
<evidence type="ECO:0000256" key="1">
    <source>
        <dbReference type="ARBA" id="ARBA00023054"/>
    </source>
</evidence>
<dbReference type="GO" id="GO:0035493">
    <property type="term" value="P:SNARE complex assembly"/>
    <property type="evidence" value="ECO:0007669"/>
    <property type="project" value="TreeGrafter"/>
</dbReference>
<evidence type="ECO:0000313" key="4">
    <source>
        <dbReference type="EMBL" id="GMM45291.1"/>
    </source>
</evidence>
<dbReference type="GO" id="GO:0000149">
    <property type="term" value="F:SNARE binding"/>
    <property type="evidence" value="ECO:0007669"/>
    <property type="project" value="TreeGrafter"/>
</dbReference>
<dbReference type="GO" id="GO:0000323">
    <property type="term" value="C:lytic vacuole"/>
    <property type="evidence" value="ECO:0007669"/>
    <property type="project" value="TreeGrafter"/>
</dbReference>
<dbReference type="EMBL" id="BTGB01000002">
    <property type="protein sequence ID" value="GMM45291.1"/>
    <property type="molecule type" value="Genomic_DNA"/>
</dbReference>
<evidence type="ECO:0000256" key="2">
    <source>
        <dbReference type="SAM" id="Coils"/>
    </source>
</evidence>
<dbReference type="AlphaFoldDB" id="A0AAV5R1Z5"/>